<dbReference type="SUPFAM" id="SSF53448">
    <property type="entry name" value="Nucleotide-diphospho-sugar transferases"/>
    <property type="match status" value="1"/>
</dbReference>
<dbReference type="EMBL" id="MW822144">
    <property type="protein sequence ID" value="QWT29890.1"/>
    <property type="molecule type" value="Genomic_DNA"/>
</dbReference>
<dbReference type="Pfam" id="PF00535">
    <property type="entry name" value="Glycos_transf_2"/>
    <property type="match status" value="1"/>
</dbReference>
<organism evidence="3 4">
    <name type="scientific">Streptomyces phage KimJongPhill</name>
    <dbReference type="NCBI Taxonomy" id="2848886"/>
    <lineage>
        <taxon>Viruses</taxon>
        <taxon>Duplodnaviria</taxon>
        <taxon>Heunggongvirae</taxon>
        <taxon>Uroviricota</taxon>
        <taxon>Caudoviricetes</taxon>
        <taxon>Zukovirus</taxon>
        <taxon>Zukovirus phill</taxon>
    </lineage>
</organism>
<evidence type="ECO:0000259" key="2">
    <source>
        <dbReference type="Pfam" id="PF00535"/>
    </source>
</evidence>
<reference evidence="3" key="1">
    <citation type="submission" date="2021-03" db="EMBL/GenBank/DDBJ databases">
        <authorList>
            <person name="Alqahtani R."/>
            <person name="Behailu E."/>
            <person name="Cappabianca D.W."/>
            <person name="Csanadi-Schwartz K.M."/>
            <person name="Dalal A.S."/>
            <person name="Fahim M.S."/>
            <person name="Franklin J.M."/>
            <person name="Gluckman M.H."/>
            <person name="Levine C.J."/>
            <person name="Martin N."/>
            <person name="Milza N."/>
            <person name="Najmabadi R."/>
            <person name="Newman A.M."/>
            <person name="Pajunar M."/>
            <person name="Qalawee I."/>
            <person name="Rizvi A."/>
            <person name="Samuel A."/>
            <person name="Smith A."/>
            <person name="Swann F.E."/>
            <person name="Sweeney P."/>
            <person name="Torres N.R."/>
            <person name="Ventrone L."/>
            <person name="Ventura L."/>
            <person name="Wroe M."/>
            <person name="Acquaye N.A."/>
            <person name="Agnes T.J."/>
            <person name="Ahmed A."/>
            <person name="Ahmed S."/>
            <person name="Amodu B.A."/>
            <person name="Arefeayne N.F."/>
            <person name="Asamoah-Frimpong E.A."/>
            <person name="Attaran A."/>
            <person name="Barragan J.M."/>
            <person name="Baumgarten L.N."/>
            <person name="Berhane B."/>
            <person name="Beyene A."/>
            <person name="Bhattarai B."/>
            <person name="Biondokin D.V."/>
            <person name="Boone B.K."/>
            <person name="Burney S.Z."/>
            <person name="Cayanan J.-R.T."/>
            <person name="Cesta G."/>
            <person name="Chang J."/>
            <person name="Chavez J."/>
            <person name="Chorbajian C."/>
            <person name="Christian S."/>
            <person name="Corns J.R."/>
            <person name="Corns N.R."/>
            <person name="Cowan J.T."/>
            <person name="Coyne C."/>
            <person name="Dadzie B."/>
            <person name="Datu D.-L.V."/>
            <person name="Deng B.C."/>
            <person name="Der L."/>
            <person name="Dickerson K."/>
            <person name="Dozier E."/>
            <person name="Egbunine A.O."/>
            <person name="Farooq M."/>
            <person name="Fonge A.E."/>
            <person name="Ghomsi-Nono M.P."/>
            <person name="Giampietro H."/>
            <person name="Gunnison R.P."/>
            <person name="Han S.H."/>
            <person name="Hennigan A.J."/>
            <person name="Hong A.N."/>
            <person name="Ijomor E.C."/>
            <person name="Jalali A."/>
            <person name="Jamil T.Z."/>
            <person name="Jenkins C.R."/>
            <person name="Joseph M.A."/>
            <person name="Jowanowitch O.J."/>
            <person name="Kang D."/>
            <person name="Khan A."/>
            <person name="Khan Z.K."/>
            <person name="Kiewe T."/>
            <person name="Kjerulf A.B."/>
            <person name="Kolosey V."/>
            <person name="Kurup M."/>
            <person name="Lee V.H."/>
            <person name="Llontop-Maldonado V."/>
            <person name="Long P."/>
            <person name="Lu N."/>
            <person name="Majekodunmi A."/>
            <person name="Malik H.W."/>
            <person name="Marcellino S.C."/>
            <person name="Martinez L.A."/>
            <person name="Meher F.N."/>
            <person name="Michelin M.A."/>
            <person name="Mitchell K.G."/>
            <person name="Mullens W.J."/>
            <person name="Nwakama C."/>
            <person name="Nwosu F.T."/>
            <person name="Oboh E.C."/>
            <person name="Odujinrin O."/>
            <person name="Ogunsan O."/>
            <person name="O'Neill K."/>
            <person name="Oxlaj J.A."/>
            <person name="Patel A.K."/>
            <person name="Patel B.R."/>
            <person name="Pham Q."/>
            <person name="Porter J."/>
            <person name="Portes J."/>
            <person name="Prokopenko A."/>
            <person name="Quraishi M."/>
            <person name="Qureshi M.-A."/>
            <person name="Rivera A."/>
            <person name="Rubalsky V."/>
            <person name="Saikali Y."/>
            <person name="Saqaf K."/>
            <person name="Saroya S.R."/>
            <person name="Seas A."/>
            <person name="Shadrick R.E."/>
            <person name="Sharda N."/>
            <person name="Sigindere M.T."/>
            <person name="Simbi V.G."/>
            <person name="Thuzar C."/>
            <person name="Tran K."/>
            <person name="Tran V.D."/>
            <person name="Trang W."/>
            <person name="Vaishnav N."/>
            <person name="Vuong K."/>
            <person name="Walker C."/>
            <person name="Wallace S.A."/>
            <person name="Warfield J.C."/>
            <person name="Wikina T."/>
            <person name="Wobbeking F.T."/>
            <person name="Worrent L.D."/>
            <person name="Yan T."/>
            <person name="Zehra A."/>
            <person name="Avazpour P."/>
            <person name="Kim F.M."/>
            <person name="Mason K."/>
            <person name="Nguyen D.A."/>
            <person name="Pettit S.M."/>
            <person name="Zhou O.J."/>
            <person name="Brissett D.L."/>
            <person name="Gualtieri C."/>
            <person name="Hufford T.M."/>
            <person name="Ko J.M."/>
            <person name="Novak J.K."/>
            <person name="Smith Z.M."/>
            <person name="Mayer-Bacon C."/>
            <person name="Erill I."/>
            <person name="Caruso S.M."/>
            <person name="Garlena R.A."/>
            <person name="Russell D.A."/>
            <person name="Pope W.H."/>
            <person name="Jacobs-Sera D."/>
            <person name="Hatfull G.F."/>
        </authorList>
    </citation>
    <scope>NUCLEOTIDE SEQUENCE</scope>
</reference>
<sequence length="232" mass="26447">MTAPFRVAVIPTRDRHRMLFDAVLPLVSQVDRVIIVDNRSAPYISRHTWGLVEWWDEDLIHVIPHNEDPPNISRLWNLGLVAAQHMAEEEGLSQWDVAVLNSDVVVPYEWVEKLSAAMRSTDAVLAYPDQFGGSQRVLHKVAEPVPLNQRITGYAHMIRGESGLRYDETMAWWYSDDDLDWTARQRGGALLVPGLSVEHRDPNGSTNARPELQEQAGRDRQTFITKWGRAPH</sequence>
<protein>
    <submittedName>
        <fullName evidence="3">Glycosyltransferase</fullName>
    </submittedName>
</protein>
<evidence type="ECO:0000313" key="3">
    <source>
        <dbReference type="EMBL" id="QWT29890.1"/>
    </source>
</evidence>
<dbReference type="RefSeq" id="YP_010655715.1">
    <property type="nucleotide sequence ID" value="NC_070830.1"/>
</dbReference>
<gene>
    <name evidence="3" type="primary">109</name>
    <name evidence="3" type="ORF">SEA_KIMJONGPHILL_109</name>
</gene>
<dbReference type="GeneID" id="77931581"/>
<dbReference type="InterPro" id="IPR001173">
    <property type="entry name" value="Glyco_trans_2-like"/>
</dbReference>
<evidence type="ECO:0000256" key="1">
    <source>
        <dbReference type="SAM" id="MobiDB-lite"/>
    </source>
</evidence>
<proteinExistence type="predicted"/>
<accession>A0A8F2E6G3</accession>
<name>A0A8F2E6G3_9CAUD</name>
<feature type="domain" description="Glycosyltransferase 2-like" evidence="2">
    <location>
        <begin position="9"/>
        <end position="136"/>
    </location>
</feature>
<dbReference type="InterPro" id="IPR029044">
    <property type="entry name" value="Nucleotide-diphossugar_trans"/>
</dbReference>
<keyword evidence="3" id="KW-0808">Transferase</keyword>
<feature type="region of interest" description="Disordered" evidence="1">
    <location>
        <begin position="195"/>
        <end position="218"/>
    </location>
</feature>
<dbReference type="Gene3D" id="3.90.550.10">
    <property type="entry name" value="Spore Coat Polysaccharide Biosynthesis Protein SpsA, Chain A"/>
    <property type="match status" value="1"/>
</dbReference>
<dbReference type="Proteomes" id="UP000683386">
    <property type="component" value="Segment"/>
</dbReference>
<evidence type="ECO:0000313" key="4">
    <source>
        <dbReference type="Proteomes" id="UP000683386"/>
    </source>
</evidence>
<dbReference type="GO" id="GO:0016740">
    <property type="term" value="F:transferase activity"/>
    <property type="evidence" value="ECO:0007669"/>
    <property type="project" value="UniProtKB-KW"/>
</dbReference>
<keyword evidence="4" id="KW-1185">Reference proteome</keyword>
<dbReference type="CDD" id="cd00761">
    <property type="entry name" value="Glyco_tranf_GTA_type"/>
    <property type="match status" value="1"/>
</dbReference>
<dbReference type="KEGG" id="vg:77931581"/>